<protein>
    <submittedName>
        <fullName evidence="2">Uncharacterized protein</fullName>
    </submittedName>
</protein>
<evidence type="ECO:0000313" key="3">
    <source>
        <dbReference type="Proteomes" id="UP000255277"/>
    </source>
</evidence>
<keyword evidence="4" id="KW-1185">Reference proteome</keyword>
<dbReference type="OrthoDB" id="2404147at2"/>
<dbReference type="AlphaFoldDB" id="A0A0D0RS45"/>
<evidence type="ECO:0000313" key="2">
    <source>
        <dbReference type="EMBL" id="SUM30866.1"/>
    </source>
</evidence>
<dbReference type="RefSeq" id="WP_042737848.1">
    <property type="nucleotide sequence ID" value="NZ_BKAX01000006.1"/>
</dbReference>
<dbReference type="Proteomes" id="UP000255277">
    <property type="component" value="Unassembled WGS sequence"/>
</dbReference>
<dbReference type="EMBL" id="BKAX01000006">
    <property type="protein sequence ID" value="GEQ06231.1"/>
    <property type="molecule type" value="Genomic_DNA"/>
</dbReference>
<organism evidence="2 3">
    <name type="scientific">Staphylococcus gallinarum</name>
    <dbReference type="NCBI Taxonomy" id="1293"/>
    <lineage>
        <taxon>Bacteria</taxon>
        <taxon>Bacillati</taxon>
        <taxon>Bacillota</taxon>
        <taxon>Bacilli</taxon>
        <taxon>Bacillales</taxon>
        <taxon>Staphylococcaceae</taxon>
        <taxon>Staphylococcus</taxon>
    </lineage>
</organism>
<name>A0A0D0RS45_STAGA</name>
<dbReference type="Proteomes" id="UP000321057">
    <property type="component" value="Unassembled WGS sequence"/>
</dbReference>
<reference evidence="2 3" key="1">
    <citation type="submission" date="2018-06" db="EMBL/GenBank/DDBJ databases">
        <authorList>
            <consortium name="Pathogen Informatics"/>
            <person name="Doyle S."/>
        </authorList>
    </citation>
    <scope>NUCLEOTIDE SEQUENCE [LARGE SCALE GENOMIC DNA]</scope>
    <source>
        <strain evidence="2 3">NCTC12195</strain>
    </source>
</reference>
<proteinExistence type="predicted"/>
<accession>A0A0D0RS45</accession>
<dbReference type="EMBL" id="UHDK01000001">
    <property type="protein sequence ID" value="SUM30866.1"/>
    <property type="molecule type" value="Genomic_DNA"/>
</dbReference>
<reference evidence="1 4" key="2">
    <citation type="submission" date="2019-07" db="EMBL/GenBank/DDBJ databases">
        <title>Whole genome shotgun sequence of Staphylococcus gallinarum NBRC 109767.</title>
        <authorList>
            <person name="Hosoyama A."/>
            <person name="Uohara A."/>
            <person name="Ohji S."/>
            <person name="Ichikawa N."/>
        </authorList>
    </citation>
    <scope>NUCLEOTIDE SEQUENCE [LARGE SCALE GENOMIC DNA]</scope>
    <source>
        <strain evidence="1 4">NBRC 109767</strain>
    </source>
</reference>
<gene>
    <name evidence="2" type="ORF">NCTC12195_00267</name>
    <name evidence="1" type="ORF">SGA02_20590</name>
</gene>
<evidence type="ECO:0000313" key="1">
    <source>
        <dbReference type="EMBL" id="GEQ06231.1"/>
    </source>
</evidence>
<evidence type="ECO:0000313" key="4">
    <source>
        <dbReference type="Proteomes" id="UP000321057"/>
    </source>
</evidence>
<sequence length="61" mass="7152">MKSCRELYAELDYWKQFQAKNFSSSMLKRGKINQVESQIRQQIDVSNNKDPILRITDSSPS</sequence>